<comment type="caution">
    <text evidence="8">The sequence shown here is derived from an EMBL/GenBank/DDBJ whole genome shotgun (WGS) entry which is preliminary data.</text>
</comment>
<dbReference type="GO" id="GO:0005737">
    <property type="term" value="C:cytoplasm"/>
    <property type="evidence" value="ECO:0007669"/>
    <property type="project" value="TreeGrafter"/>
</dbReference>
<dbReference type="STRING" id="35608.A0A2U1MY99"/>
<gene>
    <name evidence="8" type="ORF">CTI12_AA327740</name>
</gene>
<evidence type="ECO:0000313" key="8">
    <source>
        <dbReference type="EMBL" id="PWA66230.1"/>
    </source>
</evidence>
<evidence type="ECO:0000259" key="7">
    <source>
        <dbReference type="PROSITE" id="PS50237"/>
    </source>
</evidence>
<dbReference type="InterPro" id="IPR035983">
    <property type="entry name" value="Hect_E3_ubiquitin_ligase"/>
</dbReference>
<accession>A0A2U1MY99</accession>
<name>A0A2U1MY99_ARTAN</name>
<organism evidence="8 9">
    <name type="scientific">Artemisia annua</name>
    <name type="common">Sweet wormwood</name>
    <dbReference type="NCBI Taxonomy" id="35608"/>
    <lineage>
        <taxon>Eukaryota</taxon>
        <taxon>Viridiplantae</taxon>
        <taxon>Streptophyta</taxon>
        <taxon>Embryophyta</taxon>
        <taxon>Tracheophyta</taxon>
        <taxon>Spermatophyta</taxon>
        <taxon>Magnoliopsida</taxon>
        <taxon>eudicotyledons</taxon>
        <taxon>Gunneridae</taxon>
        <taxon>Pentapetalae</taxon>
        <taxon>asterids</taxon>
        <taxon>campanulids</taxon>
        <taxon>Asterales</taxon>
        <taxon>Asteraceae</taxon>
        <taxon>Asteroideae</taxon>
        <taxon>Anthemideae</taxon>
        <taxon>Artemisiinae</taxon>
        <taxon>Artemisia</taxon>
    </lineage>
</organism>
<dbReference type="AlphaFoldDB" id="A0A2U1MY99"/>
<keyword evidence="9" id="KW-1185">Reference proteome</keyword>
<dbReference type="GO" id="GO:0061630">
    <property type="term" value="F:ubiquitin protein ligase activity"/>
    <property type="evidence" value="ECO:0007669"/>
    <property type="project" value="UniProtKB-EC"/>
</dbReference>
<dbReference type="OrthoDB" id="1936745at2759"/>
<dbReference type="EMBL" id="PKPP01004074">
    <property type="protein sequence ID" value="PWA66230.1"/>
    <property type="molecule type" value="Genomic_DNA"/>
</dbReference>
<protein>
    <recommendedName>
        <fullName evidence="3">HECT-type E3 ubiquitin transferase</fullName>
        <ecNumber evidence="3">2.3.2.26</ecNumber>
    </recommendedName>
</protein>
<dbReference type="GO" id="GO:0000209">
    <property type="term" value="P:protein polyubiquitination"/>
    <property type="evidence" value="ECO:0007669"/>
    <property type="project" value="TreeGrafter"/>
</dbReference>
<evidence type="ECO:0000256" key="1">
    <source>
        <dbReference type="ARBA" id="ARBA00000885"/>
    </source>
</evidence>
<reference evidence="8 9" key="1">
    <citation type="journal article" date="2018" name="Mol. Plant">
        <title>The genome of Artemisia annua provides insight into the evolution of Asteraceae family and artemisinin biosynthesis.</title>
        <authorList>
            <person name="Shen Q."/>
            <person name="Zhang L."/>
            <person name="Liao Z."/>
            <person name="Wang S."/>
            <person name="Yan T."/>
            <person name="Shi P."/>
            <person name="Liu M."/>
            <person name="Fu X."/>
            <person name="Pan Q."/>
            <person name="Wang Y."/>
            <person name="Lv Z."/>
            <person name="Lu X."/>
            <person name="Zhang F."/>
            <person name="Jiang W."/>
            <person name="Ma Y."/>
            <person name="Chen M."/>
            <person name="Hao X."/>
            <person name="Li L."/>
            <person name="Tang Y."/>
            <person name="Lv G."/>
            <person name="Zhou Y."/>
            <person name="Sun X."/>
            <person name="Brodelius P.E."/>
            <person name="Rose J.K.C."/>
            <person name="Tang K."/>
        </authorList>
    </citation>
    <scope>NUCLEOTIDE SEQUENCE [LARGE SCALE GENOMIC DNA]</scope>
    <source>
        <strain evidence="9">cv. Huhao1</strain>
        <tissue evidence="8">Leaf</tissue>
    </source>
</reference>
<dbReference type="InterPro" id="IPR000569">
    <property type="entry name" value="HECT_dom"/>
</dbReference>
<evidence type="ECO:0000256" key="2">
    <source>
        <dbReference type="ARBA" id="ARBA00004906"/>
    </source>
</evidence>
<comment type="pathway">
    <text evidence="2">Protein modification; protein ubiquitination.</text>
</comment>
<dbReference type="EC" id="2.3.2.26" evidence="3"/>
<dbReference type="Proteomes" id="UP000245207">
    <property type="component" value="Unassembled WGS sequence"/>
</dbReference>
<comment type="caution">
    <text evidence="6">Lacks conserved residue(s) required for the propagation of feature annotation.</text>
</comment>
<sequence length="287" mass="33537">MNSYLVFLFLASNPGNSNMKTRIFETEPQKITFQFNEKIQSVIGIFPAAERANLVHDALYKLCRSYLAMIMKQDNNFDGGCNDNMFPYATEQVNNIYVDLVCCKEPMNNFGPSQKLKARCTFDDPNNKINFHYVVFHDLLIKLLMCLDTMEEMVLENKEYGGWKEFFKLLKEFHDVSKLFGDMPKKEGFGNVNAPDMHDNAFDVHRMVIDRPNLLVDSFESITDAQLDFLRAGLYIEFLNEEETGFGMMREWFFLVCREIFNPKHGLFIARAWKILNKNINDVFKVR</sequence>
<feature type="domain" description="HECT" evidence="7">
    <location>
        <begin position="226"/>
        <end position="268"/>
    </location>
</feature>
<dbReference type="PANTHER" id="PTHR11254">
    <property type="entry name" value="HECT DOMAIN UBIQUITIN-PROTEIN LIGASE"/>
    <property type="match status" value="1"/>
</dbReference>
<evidence type="ECO:0000256" key="3">
    <source>
        <dbReference type="ARBA" id="ARBA00012485"/>
    </source>
</evidence>
<evidence type="ECO:0000256" key="6">
    <source>
        <dbReference type="PROSITE-ProRule" id="PRU00104"/>
    </source>
</evidence>
<keyword evidence="4" id="KW-0808">Transferase</keyword>
<evidence type="ECO:0000256" key="4">
    <source>
        <dbReference type="ARBA" id="ARBA00022679"/>
    </source>
</evidence>
<dbReference type="PROSITE" id="PS50237">
    <property type="entry name" value="HECT"/>
    <property type="match status" value="1"/>
</dbReference>
<dbReference type="Gene3D" id="3.90.1750.10">
    <property type="entry name" value="Hect, E3 ligase catalytic domains"/>
    <property type="match status" value="1"/>
</dbReference>
<dbReference type="PANTHER" id="PTHR11254:SF424">
    <property type="entry name" value="E3 UBIQUITIN-PROTEIN LIGASE UPL5"/>
    <property type="match status" value="1"/>
</dbReference>
<evidence type="ECO:0000313" key="9">
    <source>
        <dbReference type="Proteomes" id="UP000245207"/>
    </source>
</evidence>
<dbReference type="SUPFAM" id="SSF56204">
    <property type="entry name" value="Hect, E3 ligase catalytic domain"/>
    <property type="match status" value="1"/>
</dbReference>
<proteinExistence type="predicted"/>
<keyword evidence="5 6" id="KW-0833">Ubl conjugation pathway</keyword>
<comment type="catalytic activity">
    <reaction evidence="1">
        <text>S-ubiquitinyl-[E2 ubiquitin-conjugating enzyme]-L-cysteine + [acceptor protein]-L-lysine = [E2 ubiquitin-conjugating enzyme]-L-cysteine + N(6)-ubiquitinyl-[acceptor protein]-L-lysine.</text>
        <dbReference type="EC" id="2.3.2.26"/>
    </reaction>
</comment>
<dbReference type="InterPro" id="IPR050409">
    <property type="entry name" value="E3_ubiq-protein_ligase"/>
</dbReference>
<evidence type="ECO:0000256" key="5">
    <source>
        <dbReference type="ARBA" id="ARBA00022786"/>
    </source>
</evidence>
<dbReference type="GO" id="GO:0006511">
    <property type="term" value="P:ubiquitin-dependent protein catabolic process"/>
    <property type="evidence" value="ECO:0007669"/>
    <property type="project" value="TreeGrafter"/>
</dbReference>